<accession>A0A168PZ13</accession>
<dbReference type="AlphaFoldDB" id="A0A168PZ13"/>
<dbReference type="Proteomes" id="UP000078561">
    <property type="component" value="Unassembled WGS sequence"/>
</dbReference>
<sequence length="110" mass="13125">MSSVNEHAAFWIKDENPHRGLEQDIISGMITHLEIEVYEEKKWHWDRLHHLRTNIVPYILDMAHRDLEHNERYEEELRRLVKELVPPYGLRRMVLTRILAADPCCVMGGL</sequence>
<evidence type="ECO:0000313" key="1">
    <source>
        <dbReference type="EMBL" id="SAM03222.1"/>
    </source>
</evidence>
<gene>
    <name evidence="1" type="primary">ABSGL_09040.1 scaffold 10666</name>
</gene>
<dbReference type="InParanoid" id="A0A168PZ13"/>
<organism evidence="1">
    <name type="scientific">Absidia glauca</name>
    <name type="common">Pin mould</name>
    <dbReference type="NCBI Taxonomy" id="4829"/>
    <lineage>
        <taxon>Eukaryota</taxon>
        <taxon>Fungi</taxon>
        <taxon>Fungi incertae sedis</taxon>
        <taxon>Mucoromycota</taxon>
        <taxon>Mucoromycotina</taxon>
        <taxon>Mucoromycetes</taxon>
        <taxon>Mucorales</taxon>
        <taxon>Cunninghamellaceae</taxon>
        <taxon>Absidia</taxon>
    </lineage>
</organism>
<protein>
    <submittedName>
        <fullName evidence="1">Uncharacterized protein</fullName>
    </submittedName>
</protein>
<proteinExistence type="predicted"/>
<name>A0A168PZ13_ABSGL</name>
<reference evidence="1" key="1">
    <citation type="submission" date="2016-04" db="EMBL/GenBank/DDBJ databases">
        <authorList>
            <person name="Evans L.H."/>
            <person name="Alamgir A."/>
            <person name="Owens N."/>
            <person name="Weber N.D."/>
            <person name="Virtaneva K."/>
            <person name="Barbian K."/>
            <person name="Babar A."/>
            <person name="Rosenke K."/>
        </authorList>
    </citation>
    <scope>NUCLEOTIDE SEQUENCE [LARGE SCALE GENOMIC DNA]</scope>
    <source>
        <strain evidence="1">CBS 101.48</strain>
    </source>
</reference>
<keyword evidence="2" id="KW-1185">Reference proteome</keyword>
<evidence type="ECO:0000313" key="2">
    <source>
        <dbReference type="Proteomes" id="UP000078561"/>
    </source>
</evidence>
<dbReference type="EMBL" id="LT554066">
    <property type="protein sequence ID" value="SAM03222.1"/>
    <property type="molecule type" value="Genomic_DNA"/>
</dbReference>